<dbReference type="GO" id="GO:0005634">
    <property type="term" value="C:nucleus"/>
    <property type="evidence" value="ECO:0007669"/>
    <property type="project" value="UniProtKB-SubCell"/>
</dbReference>
<gene>
    <name evidence="11" type="primary">SVP</name>
    <name evidence="11" type="ORF">SDJN03_18069</name>
</gene>
<evidence type="ECO:0000256" key="3">
    <source>
        <dbReference type="ARBA" id="ARBA00023015"/>
    </source>
</evidence>
<evidence type="ECO:0000259" key="10">
    <source>
        <dbReference type="PROSITE" id="PS51297"/>
    </source>
</evidence>
<feature type="non-terminal residue" evidence="11">
    <location>
        <position position="1"/>
    </location>
</feature>
<evidence type="ECO:0000256" key="5">
    <source>
        <dbReference type="ARBA" id="ARBA00023163"/>
    </source>
</evidence>
<feature type="domain" description="K-box" evidence="10">
    <location>
        <begin position="111"/>
        <end position="201"/>
    </location>
</feature>
<dbReference type="GO" id="GO:0000977">
    <property type="term" value="F:RNA polymerase II transcription regulatory region sequence-specific DNA binding"/>
    <property type="evidence" value="ECO:0007669"/>
    <property type="project" value="InterPro"/>
</dbReference>
<evidence type="ECO:0000313" key="11">
    <source>
        <dbReference type="EMBL" id="KAG6585336.1"/>
    </source>
</evidence>
<feature type="coiled-coil region" evidence="7">
    <location>
        <begin position="174"/>
        <end position="201"/>
    </location>
</feature>
<dbReference type="InterPro" id="IPR002487">
    <property type="entry name" value="TF_Kbox"/>
</dbReference>
<name>A0AAV6MQI2_9ROSI</name>
<sequence length="252" mass="28026">MAGNTSSLIFIYPRSCSCSVRIKDSMAREKIKIKKISNLTARQVTFSKRRRGLFKKAEELSVLCDAEVALLVFSATGKLFEFSSSSVKDVITRYNLHSTNLGELEDPSLDLQLENSSHARLTKEVADMSHRLRQMRGEDLQGLNLEDLKQLEGVLEVGLARVIQTKERKIMNEINALELKGARLMEENRTLNRQMIRLSNQRRPLLVVSDVPVPEEGVSSDSAANVYSCNSGPPADDDSSDTSLKLGLACPN</sequence>
<dbReference type="PANTHER" id="PTHR48019">
    <property type="entry name" value="SERUM RESPONSE FACTOR HOMOLOG"/>
    <property type="match status" value="1"/>
</dbReference>
<evidence type="ECO:0000313" key="12">
    <source>
        <dbReference type="Proteomes" id="UP000685013"/>
    </source>
</evidence>
<dbReference type="InterPro" id="IPR002100">
    <property type="entry name" value="TF_MADSbox"/>
</dbReference>
<evidence type="ECO:0000256" key="1">
    <source>
        <dbReference type="ARBA" id="ARBA00004123"/>
    </source>
</evidence>
<feature type="compositionally biased region" description="Polar residues" evidence="8">
    <location>
        <begin position="219"/>
        <end position="231"/>
    </location>
</feature>
<dbReference type="FunFam" id="3.40.1810.10:FF:000007">
    <property type="entry name" value="Transcription factor, MADS-box"/>
    <property type="match status" value="1"/>
</dbReference>
<evidence type="ECO:0000256" key="6">
    <source>
        <dbReference type="ARBA" id="ARBA00023242"/>
    </source>
</evidence>
<keyword evidence="3" id="KW-0805">Transcription regulation</keyword>
<keyword evidence="7" id="KW-0175">Coiled coil</keyword>
<reference evidence="11 12" key="1">
    <citation type="journal article" date="2021" name="Hortic Res">
        <title>The domestication of Cucurbita argyrosperma as revealed by the genome of its wild relative.</title>
        <authorList>
            <person name="Barrera-Redondo J."/>
            <person name="Sanchez-de la Vega G."/>
            <person name="Aguirre-Liguori J.A."/>
            <person name="Castellanos-Morales G."/>
            <person name="Gutierrez-Guerrero Y.T."/>
            <person name="Aguirre-Dugua X."/>
            <person name="Aguirre-Planter E."/>
            <person name="Tenaillon M.I."/>
            <person name="Lira-Saade R."/>
            <person name="Eguiarte L.E."/>
        </authorList>
    </citation>
    <scope>NUCLEOTIDE SEQUENCE [LARGE SCALE GENOMIC DNA]</scope>
    <source>
        <strain evidence="11">JBR-2021</strain>
    </source>
</reference>
<dbReference type="PROSITE" id="PS00350">
    <property type="entry name" value="MADS_BOX_1"/>
    <property type="match status" value="1"/>
</dbReference>
<dbReference type="InterPro" id="IPR050142">
    <property type="entry name" value="MADS-box/MEF2_TF"/>
</dbReference>
<comment type="caution">
    <text evidence="11">The sequence shown here is derived from an EMBL/GenBank/DDBJ whole genome shotgun (WGS) entry which is preliminary data.</text>
</comment>
<dbReference type="GO" id="GO:0003700">
    <property type="term" value="F:DNA-binding transcription factor activity"/>
    <property type="evidence" value="ECO:0007669"/>
    <property type="project" value="InterPro"/>
</dbReference>
<evidence type="ECO:0000256" key="7">
    <source>
        <dbReference type="SAM" id="Coils"/>
    </source>
</evidence>
<keyword evidence="12" id="KW-1185">Reference proteome</keyword>
<dbReference type="GO" id="GO:0030154">
    <property type="term" value="P:cell differentiation"/>
    <property type="evidence" value="ECO:0007669"/>
    <property type="project" value="UniProtKB-KW"/>
</dbReference>
<dbReference type="EMBL" id="JAGKQH010000012">
    <property type="protein sequence ID" value="KAG6585336.1"/>
    <property type="molecule type" value="Genomic_DNA"/>
</dbReference>
<dbReference type="GO" id="GO:0045944">
    <property type="term" value="P:positive regulation of transcription by RNA polymerase II"/>
    <property type="evidence" value="ECO:0007669"/>
    <property type="project" value="InterPro"/>
</dbReference>
<dbReference type="PROSITE" id="PS51297">
    <property type="entry name" value="K_BOX"/>
    <property type="match status" value="1"/>
</dbReference>
<feature type="domain" description="MADS-box" evidence="9">
    <location>
        <begin position="26"/>
        <end position="86"/>
    </location>
</feature>
<dbReference type="Proteomes" id="UP000685013">
    <property type="component" value="Chromosome 12"/>
</dbReference>
<keyword evidence="4" id="KW-0238">DNA-binding</keyword>
<dbReference type="GO" id="GO:0046983">
    <property type="term" value="F:protein dimerization activity"/>
    <property type="evidence" value="ECO:0007669"/>
    <property type="project" value="InterPro"/>
</dbReference>
<dbReference type="InterPro" id="IPR033896">
    <property type="entry name" value="MEF2-like_N"/>
</dbReference>
<organism evidence="11 12">
    <name type="scientific">Cucurbita argyrosperma subsp. sororia</name>
    <dbReference type="NCBI Taxonomy" id="37648"/>
    <lineage>
        <taxon>Eukaryota</taxon>
        <taxon>Viridiplantae</taxon>
        <taxon>Streptophyta</taxon>
        <taxon>Embryophyta</taxon>
        <taxon>Tracheophyta</taxon>
        <taxon>Spermatophyta</taxon>
        <taxon>Magnoliopsida</taxon>
        <taxon>eudicotyledons</taxon>
        <taxon>Gunneridae</taxon>
        <taxon>Pentapetalae</taxon>
        <taxon>rosids</taxon>
        <taxon>fabids</taxon>
        <taxon>Cucurbitales</taxon>
        <taxon>Cucurbitaceae</taxon>
        <taxon>Cucurbiteae</taxon>
        <taxon>Cucurbita</taxon>
    </lineage>
</organism>
<proteinExistence type="predicted"/>
<keyword evidence="5" id="KW-0804">Transcription</keyword>
<keyword evidence="2" id="KW-0221">Differentiation</keyword>
<evidence type="ECO:0000259" key="9">
    <source>
        <dbReference type="PROSITE" id="PS50066"/>
    </source>
</evidence>
<dbReference type="CDD" id="cd00265">
    <property type="entry name" value="MADS_MEF2_like"/>
    <property type="match status" value="1"/>
</dbReference>
<dbReference type="AlphaFoldDB" id="A0AAV6MQI2"/>
<keyword evidence="6" id="KW-0539">Nucleus</keyword>
<dbReference type="Pfam" id="PF01486">
    <property type="entry name" value="K-box"/>
    <property type="match status" value="1"/>
</dbReference>
<dbReference type="PROSITE" id="PS50066">
    <property type="entry name" value="MADS_BOX_2"/>
    <property type="match status" value="1"/>
</dbReference>
<evidence type="ECO:0000256" key="8">
    <source>
        <dbReference type="SAM" id="MobiDB-lite"/>
    </source>
</evidence>
<evidence type="ECO:0000256" key="2">
    <source>
        <dbReference type="ARBA" id="ARBA00022782"/>
    </source>
</evidence>
<accession>A0AAV6MQI2</accession>
<dbReference type="Pfam" id="PF00319">
    <property type="entry name" value="SRF-TF"/>
    <property type="match status" value="1"/>
</dbReference>
<protein>
    <submittedName>
        <fullName evidence="11">MADS-box protein SVP</fullName>
    </submittedName>
</protein>
<evidence type="ECO:0000256" key="4">
    <source>
        <dbReference type="ARBA" id="ARBA00023125"/>
    </source>
</evidence>
<comment type="subcellular location">
    <subcellularLocation>
        <location evidence="1">Nucleus</location>
    </subcellularLocation>
</comment>
<feature type="region of interest" description="Disordered" evidence="8">
    <location>
        <begin position="215"/>
        <end position="252"/>
    </location>
</feature>
<dbReference type="SMART" id="SM00432">
    <property type="entry name" value="MADS"/>
    <property type="match status" value="1"/>
</dbReference>